<evidence type="ECO:0000313" key="2">
    <source>
        <dbReference type="Proteomes" id="UP001162501"/>
    </source>
</evidence>
<protein>
    <submittedName>
        <fullName evidence="1">Uncharacterized protein</fullName>
    </submittedName>
</protein>
<reference evidence="1" key="1">
    <citation type="submission" date="2023-05" db="EMBL/GenBank/DDBJ databases">
        <authorList>
            <consortium name="ELIXIR-Norway"/>
        </authorList>
    </citation>
    <scope>NUCLEOTIDE SEQUENCE</scope>
</reference>
<reference evidence="1" key="2">
    <citation type="submission" date="2025-03" db="EMBL/GenBank/DDBJ databases">
        <authorList>
            <consortium name="ELIXIR-Norway"/>
            <consortium name="Elixir Norway"/>
        </authorList>
    </citation>
    <scope>NUCLEOTIDE SEQUENCE</scope>
</reference>
<dbReference type="EMBL" id="OX596092">
    <property type="protein sequence ID" value="CAN0563648.1"/>
    <property type="molecule type" value="Genomic_DNA"/>
</dbReference>
<gene>
    <name evidence="1" type="ORF">MRATA1EN22A_LOCUS27556</name>
</gene>
<sequence length="99" mass="10473">GTPETTPRGKGGGAPGRGWRRGRAGGAGGKAEESRLSHPTPTLHASPHLLALLLIPYLWKGQGTRPPARGAPPSRRPSLPSFPSRAARVEERLKSWAGR</sequence>
<accession>A0AC60A6K1</accession>
<evidence type="ECO:0000313" key="1">
    <source>
        <dbReference type="EMBL" id="CAN0563648.1"/>
    </source>
</evidence>
<name>A0AC60A6K1_RANTA</name>
<organism evidence="1 2">
    <name type="scientific">Rangifer tarandus platyrhynchus</name>
    <name type="common">Svalbard reindeer</name>
    <dbReference type="NCBI Taxonomy" id="3082113"/>
    <lineage>
        <taxon>Eukaryota</taxon>
        <taxon>Metazoa</taxon>
        <taxon>Chordata</taxon>
        <taxon>Craniata</taxon>
        <taxon>Vertebrata</taxon>
        <taxon>Euteleostomi</taxon>
        <taxon>Mammalia</taxon>
        <taxon>Eutheria</taxon>
        <taxon>Laurasiatheria</taxon>
        <taxon>Artiodactyla</taxon>
        <taxon>Ruminantia</taxon>
        <taxon>Pecora</taxon>
        <taxon>Cervidae</taxon>
        <taxon>Odocoileinae</taxon>
        <taxon>Rangifer</taxon>
    </lineage>
</organism>
<dbReference type="Proteomes" id="UP001162501">
    <property type="component" value="Chromosome 8"/>
</dbReference>
<feature type="non-terminal residue" evidence="1">
    <location>
        <position position="99"/>
    </location>
</feature>
<proteinExistence type="predicted"/>
<feature type="non-terminal residue" evidence="1">
    <location>
        <position position="1"/>
    </location>
</feature>